<comment type="caution">
    <text evidence="1">The sequence shown here is derived from an EMBL/GenBank/DDBJ whole genome shotgun (WGS) entry which is preliminary data.</text>
</comment>
<evidence type="ECO:0000313" key="1">
    <source>
        <dbReference type="EMBL" id="KAJ7678675.1"/>
    </source>
</evidence>
<dbReference type="EMBL" id="JARKIE010000132">
    <property type="protein sequence ID" value="KAJ7678675.1"/>
    <property type="molecule type" value="Genomic_DNA"/>
</dbReference>
<protein>
    <submittedName>
        <fullName evidence="1">Uncharacterized protein</fullName>
    </submittedName>
</protein>
<evidence type="ECO:0000313" key="2">
    <source>
        <dbReference type="Proteomes" id="UP001221757"/>
    </source>
</evidence>
<dbReference type="Proteomes" id="UP001221757">
    <property type="component" value="Unassembled WGS sequence"/>
</dbReference>
<gene>
    <name evidence="1" type="ORF">B0H17DRAFT_101727</name>
</gene>
<proteinExistence type="predicted"/>
<keyword evidence="2" id="KW-1185">Reference proteome</keyword>
<sequence>MLSRCISVAPGYLANTRISAECGTGLVGRFISFRRLGFRLVLFSSANAILSQDTARSKRSILVQINSLSLTYGALATHQHYHFMHSKSVLEEPRGPCISTSRLALYSNITIADDRSIPRFASAGESLVGTIGTGTAQRPLPHKLTAKLTQMRLVRFFRFAFDVLKISHNSFKLIFPALRGLPEIAGKNRRAAAAAPSRCYRST</sequence>
<organism evidence="1 2">
    <name type="scientific">Mycena rosella</name>
    <name type="common">Pink bonnet</name>
    <name type="synonym">Agaricus rosellus</name>
    <dbReference type="NCBI Taxonomy" id="1033263"/>
    <lineage>
        <taxon>Eukaryota</taxon>
        <taxon>Fungi</taxon>
        <taxon>Dikarya</taxon>
        <taxon>Basidiomycota</taxon>
        <taxon>Agaricomycotina</taxon>
        <taxon>Agaricomycetes</taxon>
        <taxon>Agaricomycetidae</taxon>
        <taxon>Agaricales</taxon>
        <taxon>Marasmiineae</taxon>
        <taxon>Mycenaceae</taxon>
        <taxon>Mycena</taxon>
    </lineage>
</organism>
<name>A0AAD7G8R8_MYCRO</name>
<reference evidence="1" key="1">
    <citation type="submission" date="2023-03" db="EMBL/GenBank/DDBJ databases">
        <title>Massive genome expansion in bonnet fungi (Mycena s.s.) driven by repeated elements and novel gene families across ecological guilds.</title>
        <authorList>
            <consortium name="Lawrence Berkeley National Laboratory"/>
            <person name="Harder C.B."/>
            <person name="Miyauchi S."/>
            <person name="Viragh M."/>
            <person name="Kuo A."/>
            <person name="Thoen E."/>
            <person name="Andreopoulos B."/>
            <person name="Lu D."/>
            <person name="Skrede I."/>
            <person name="Drula E."/>
            <person name="Henrissat B."/>
            <person name="Morin E."/>
            <person name="Kohler A."/>
            <person name="Barry K."/>
            <person name="LaButti K."/>
            <person name="Morin E."/>
            <person name="Salamov A."/>
            <person name="Lipzen A."/>
            <person name="Mereny Z."/>
            <person name="Hegedus B."/>
            <person name="Baldrian P."/>
            <person name="Stursova M."/>
            <person name="Weitz H."/>
            <person name="Taylor A."/>
            <person name="Grigoriev I.V."/>
            <person name="Nagy L.G."/>
            <person name="Martin F."/>
            <person name="Kauserud H."/>
        </authorList>
    </citation>
    <scope>NUCLEOTIDE SEQUENCE</scope>
    <source>
        <strain evidence="1">CBHHK067</strain>
    </source>
</reference>
<dbReference type="AlphaFoldDB" id="A0AAD7G8R8"/>
<accession>A0AAD7G8R8</accession>